<dbReference type="GO" id="GO:0009086">
    <property type="term" value="P:methionine biosynthetic process"/>
    <property type="evidence" value="ECO:0007669"/>
    <property type="project" value="UniProtKB-KW"/>
</dbReference>
<dbReference type="PANTHER" id="PTHR48099:SF5">
    <property type="entry name" value="C-1-TETRAHYDROFOLATE SYNTHASE, CYTOPLASMIC"/>
    <property type="match status" value="1"/>
</dbReference>
<dbReference type="AlphaFoldDB" id="A0AAD5LJS5"/>
<keyword evidence="2" id="KW-0554">One-carbon metabolism</keyword>
<dbReference type="GO" id="GO:0004477">
    <property type="term" value="F:methenyltetrahydrofolate cyclohydrolase activity"/>
    <property type="evidence" value="ECO:0007669"/>
    <property type="project" value="TreeGrafter"/>
</dbReference>
<proteinExistence type="inferred from homology"/>
<keyword evidence="14" id="KW-1185">Reference proteome</keyword>
<dbReference type="Pfam" id="PF02882">
    <property type="entry name" value="THF_DHG_CYH_C"/>
    <property type="match status" value="1"/>
</dbReference>
<evidence type="ECO:0000256" key="5">
    <source>
        <dbReference type="ARBA" id="ARBA00022801"/>
    </source>
</evidence>
<dbReference type="PANTHER" id="PTHR48099">
    <property type="entry name" value="C-1-TETRAHYDROFOLATE SYNTHASE, CYTOPLASMIC-RELATED"/>
    <property type="match status" value="1"/>
</dbReference>
<keyword evidence="6" id="KW-0521">NADP</keyword>
<dbReference type="InterPro" id="IPR020630">
    <property type="entry name" value="THF_DH/CycHdrlase_cat_dom"/>
</dbReference>
<dbReference type="InterPro" id="IPR046346">
    <property type="entry name" value="Aminoacid_DH-like_N_sf"/>
</dbReference>
<dbReference type="PRINTS" id="PR00085">
    <property type="entry name" value="THFDHDRGNASE"/>
</dbReference>
<comment type="caution">
    <text evidence="13">The sequence shown here is derived from an EMBL/GenBank/DDBJ whole genome shotgun (WGS) entry which is preliminary data.</text>
</comment>
<dbReference type="Gene3D" id="3.40.50.10860">
    <property type="entry name" value="Leucine Dehydrogenase, chain A, domain 1"/>
    <property type="match status" value="2"/>
</dbReference>
<dbReference type="SUPFAM" id="SSF53223">
    <property type="entry name" value="Aminoacid dehydrogenase-like, N-terminal domain"/>
    <property type="match status" value="1"/>
</dbReference>
<dbReference type="HAMAP" id="MF_01576">
    <property type="entry name" value="THF_DHG_CYH"/>
    <property type="match status" value="1"/>
</dbReference>
<evidence type="ECO:0000256" key="6">
    <source>
        <dbReference type="ARBA" id="ARBA00022857"/>
    </source>
</evidence>
<organism evidence="13 14">
    <name type="scientific">Pythium insidiosum</name>
    <name type="common">Pythiosis disease agent</name>
    <dbReference type="NCBI Taxonomy" id="114742"/>
    <lineage>
        <taxon>Eukaryota</taxon>
        <taxon>Sar</taxon>
        <taxon>Stramenopiles</taxon>
        <taxon>Oomycota</taxon>
        <taxon>Peronosporomycetes</taxon>
        <taxon>Pythiales</taxon>
        <taxon>Pythiaceae</taxon>
        <taxon>Pythium</taxon>
    </lineage>
</organism>
<dbReference type="GO" id="GO:0006164">
    <property type="term" value="P:purine nucleotide biosynthetic process"/>
    <property type="evidence" value="ECO:0007669"/>
    <property type="project" value="UniProtKB-KW"/>
</dbReference>
<evidence type="ECO:0000259" key="11">
    <source>
        <dbReference type="Pfam" id="PF00763"/>
    </source>
</evidence>
<dbReference type="PROSITE" id="PS00767">
    <property type="entry name" value="THF_DHG_CYH_2"/>
    <property type="match status" value="1"/>
</dbReference>
<keyword evidence="7" id="KW-0560">Oxidoreductase</keyword>
<evidence type="ECO:0000256" key="10">
    <source>
        <dbReference type="ARBA" id="ARBA00023268"/>
    </source>
</evidence>
<evidence type="ECO:0008006" key="15">
    <source>
        <dbReference type="Google" id="ProtNLM"/>
    </source>
</evidence>
<sequence>MAARIIDGRAVAKALRRAIKAEVQQLTAVHGRPPALGLIMVGDRKDSALYVKTKRVACQRTGIRSENFLLPERVDERVVLDHVRALNADPTVDGILVQVRALRPWPRLVAALTPAVLQLPLPGHLDSQRVIDSILPSKDVDGLHPFNVGELAMRHRYPYLVPCTAKGIIELLDSERVELEGKTAVVLGRSNLVGNPISLLLQKRNATVIQCHSRTRDLPRYVRQADVVIAACGQPYLVRGDWLKPGATVIDVGINFVRDDDALFHGDANAEGFKIVGDVAFAEACAVAGAVTPVPGGVGPMTIAMLLHNVVAAYKRHVAC</sequence>
<evidence type="ECO:0000256" key="1">
    <source>
        <dbReference type="ARBA" id="ARBA00004777"/>
    </source>
</evidence>
<feature type="domain" description="Tetrahydrofolate dehydrogenase/cyclohydrolase catalytic" evidence="11">
    <location>
        <begin position="6"/>
        <end position="99"/>
    </location>
</feature>
<dbReference type="GO" id="GO:0035999">
    <property type="term" value="P:tetrahydrofolate interconversion"/>
    <property type="evidence" value="ECO:0007669"/>
    <property type="project" value="TreeGrafter"/>
</dbReference>
<dbReference type="InterPro" id="IPR036291">
    <property type="entry name" value="NAD(P)-bd_dom_sf"/>
</dbReference>
<keyword evidence="9" id="KW-0486">Methionine biosynthesis</keyword>
<dbReference type="InterPro" id="IPR020867">
    <property type="entry name" value="THF_DH/CycHdrlase_CS"/>
</dbReference>
<dbReference type="SUPFAM" id="SSF51735">
    <property type="entry name" value="NAD(P)-binding Rossmann-fold domains"/>
    <property type="match status" value="1"/>
</dbReference>
<evidence type="ECO:0000256" key="3">
    <source>
        <dbReference type="ARBA" id="ARBA00022605"/>
    </source>
</evidence>
<dbReference type="Pfam" id="PF00763">
    <property type="entry name" value="THF_DHG_CYH"/>
    <property type="match status" value="1"/>
</dbReference>
<evidence type="ECO:0000256" key="4">
    <source>
        <dbReference type="ARBA" id="ARBA00022755"/>
    </source>
</evidence>
<dbReference type="Gene3D" id="3.40.50.720">
    <property type="entry name" value="NAD(P)-binding Rossmann-like Domain"/>
    <property type="match status" value="1"/>
</dbReference>
<reference evidence="13" key="1">
    <citation type="submission" date="2021-12" db="EMBL/GenBank/DDBJ databases">
        <title>Prjna785345.</title>
        <authorList>
            <person name="Rujirawat T."/>
            <person name="Krajaejun T."/>
        </authorList>
    </citation>
    <scope>NUCLEOTIDE SEQUENCE</scope>
    <source>
        <strain evidence="13">Pi057C3</strain>
    </source>
</reference>
<dbReference type="GO" id="GO:0000105">
    <property type="term" value="P:L-histidine biosynthetic process"/>
    <property type="evidence" value="ECO:0007669"/>
    <property type="project" value="UniProtKB-KW"/>
</dbReference>
<dbReference type="InterPro" id="IPR020631">
    <property type="entry name" value="THF_DH/CycHdrlase_NAD-bd_dom"/>
</dbReference>
<evidence type="ECO:0000256" key="9">
    <source>
        <dbReference type="ARBA" id="ARBA00023167"/>
    </source>
</evidence>
<dbReference type="CDD" id="cd01080">
    <property type="entry name" value="NAD_bind_m-THF_DH_Cyclohyd"/>
    <property type="match status" value="1"/>
</dbReference>
<evidence type="ECO:0000313" key="14">
    <source>
        <dbReference type="Proteomes" id="UP001209570"/>
    </source>
</evidence>
<gene>
    <name evidence="13" type="ORF">P43SY_003994</name>
</gene>
<name>A0AAD5LJS5_PYTIN</name>
<evidence type="ECO:0000259" key="12">
    <source>
        <dbReference type="Pfam" id="PF02882"/>
    </source>
</evidence>
<feature type="domain" description="Tetrahydrofolate dehydrogenase/cyclohydrolase NAD(P)-binding" evidence="12">
    <location>
        <begin position="162"/>
        <end position="317"/>
    </location>
</feature>
<keyword evidence="8" id="KW-0368">Histidine biosynthesis</keyword>
<keyword evidence="10" id="KW-0511">Multifunctional enzyme</keyword>
<dbReference type="FunFam" id="3.40.50.720:FF:000094">
    <property type="entry name" value="Bifunctional protein FolD"/>
    <property type="match status" value="1"/>
</dbReference>
<evidence type="ECO:0000256" key="8">
    <source>
        <dbReference type="ARBA" id="ARBA00023102"/>
    </source>
</evidence>
<keyword evidence="5" id="KW-0378">Hydrolase</keyword>
<comment type="pathway">
    <text evidence="1">One-carbon metabolism; tetrahydrofolate interconversion.</text>
</comment>
<evidence type="ECO:0000256" key="7">
    <source>
        <dbReference type="ARBA" id="ARBA00023002"/>
    </source>
</evidence>
<dbReference type="EMBL" id="JAKCXM010000082">
    <property type="protein sequence ID" value="KAJ0403423.1"/>
    <property type="molecule type" value="Genomic_DNA"/>
</dbReference>
<dbReference type="InterPro" id="IPR000672">
    <property type="entry name" value="THF_DH/CycHdrlase"/>
</dbReference>
<dbReference type="GO" id="GO:0004488">
    <property type="term" value="F:methylenetetrahydrofolate dehydrogenase (NADP+) activity"/>
    <property type="evidence" value="ECO:0007669"/>
    <property type="project" value="InterPro"/>
</dbReference>
<protein>
    <recommendedName>
        <fullName evidence="15">Methenyltetrahydrofolate cyclohydrolase</fullName>
    </recommendedName>
</protein>
<evidence type="ECO:0000256" key="2">
    <source>
        <dbReference type="ARBA" id="ARBA00022563"/>
    </source>
</evidence>
<keyword evidence="3" id="KW-0028">Amino-acid biosynthesis</keyword>
<dbReference type="Proteomes" id="UP001209570">
    <property type="component" value="Unassembled WGS sequence"/>
</dbReference>
<accession>A0AAD5LJS5</accession>
<evidence type="ECO:0000313" key="13">
    <source>
        <dbReference type="EMBL" id="KAJ0403423.1"/>
    </source>
</evidence>
<dbReference type="GO" id="GO:0005829">
    <property type="term" value="C:cytosol"/>
    <property type="evidence" value="ECO:0007669"/>
    <property type="project" value="TreeGrafter"/>
</dbReference>
<keyword evidence="4" id="KW-0658">Purine biosynthesis</keyword>